<dbReference type="Pfam" id="PF13358">
    <property type="entry name" value="DDE_3"/>
    <property type="match status" value="1"/>
</dbReference>
<dbReference type="InterPro" id="IPR036397">
    <property type="entry name" value="RNaseH_sf"/>
</dbReference>
<evidence type="ECO:0000313" key="2">
    <source>
        <dbReference type="EMBL" id="BDD89258.1"/>
    </source>
</evidence>
<sequence>MFQDEARFGRLSDPRRCWAPWPIRPLVRKTLIREYVYAYAAVTPADGHLEWMLADDMAAKTMGLFLRQVAQNHPNEFVIMVLDGAPSHRSRELEIPEQMALIRLPPYSPELNPAERLWDELREKEFANKVFDSLEAAVIQLALGLWRLESAPAATQSLTGWQWILESSWLRNRISS</sequence>
<accession>A0ABM7WE57</accession>
<dbReference type="EMBL" id="AP025516">
    <property type="protein sequence ID" value="BDD89258.1"/>
    <property type="molecule type" value="Genomic_DNA"/>
</dbReference>
<feature type="domain" description="Tc1-like transposase DDE" evidence="1">
    <location>
        <begin position="2"/>
        <end position="135"/>
    </location>
</feature>
<dbReference type="Proteomes" id="UP000830055">
    <property type="component" value="Chromosome"/>
</dbReference>
<keyword evidence="3" id="KW-1185">Reference proteome</keyword>
<evidence type="ECO:0000313" key="3">
    <source>
        <dbReference type="Proteomes" id="UP000830055"/>
    </source>
</evidence>
<proteinExistence type="predicted"/>
<evidence type="ECO:0000259" key="1">
    <source>
        <dbReference type="Pfam" id="PF13358"/>
    </source>
</evidence>
<dbReference type="InterPro" id="IPR038717">
    <property type="entry name" value="Tc1-like_DDE_dom"/>
</dbReference>
<dbReference type="Gene3D" id="3.30.420.10">
    <property type="entry name" value="Ribonuclease H-like superfamily/Ribonuclease H"/>
    <property type="match status" value="1"/>
</dbReference>
<organism evidence="2 3">
    <name type="scientific">Desulfofustis limnaeus</name>
    <dbReference type="NCBI Taxonomy" id="2740163"/>
    <lineage>
        <taxon>Bacteria</taxon>
        <taxon>Pseudomonadati</taxon>
        <taxon>Thermodesulfobacteriota</taxon>
        <taxon>Desulfobulbia</taxon>
        <taxon>Desulfobulbales</taxon>
        <taxon>Desulfocapsaceae</taxon>
        <taxon>Desulfofustis</taxon>
    </lineage>
</organism>
<reference evidence="2 3" key="1">
    <citation type="submission" date="2022-01" db="EMBL/GenBank/DDBJ databases">
        <title>Desulfofustis limnae sp. nov., a novel mesophilic sulfate-reducing bacterium isolated from marsh soil.</title>
        <authorList>
            <person name="Watanabe M."/>
            <person name="Takahashi A."/>
            <person name="Kojima H."/>
            <person name="Fukui M."/>
        </authorList>
    </citation>
    <scope>NUCLEOTIDE SEQUENCE [LARGE SCALE GENOMIC DNA]</scope>
    <source>
        <strain evidence="2 3">PPLL</strain>
    </source>
</reference>
<protein>
    <recommendedName>
        <fullName evidence="1">Tc1-like transposase DDE domain-containing protein</fullName>
    </recommendedName>
</protein>
<name>A0ABM7WE57_9BACT</name>
<gene>
    <name evidence="2" type="ORF">DPPLL_36230</name>
</gene>